<dbReference type="AlphaFoldDB" id="A0A4U8UBL6"/>
<sequence>MFYELKTGNLKLDDVYLKEVTLNTEDGEVVAHDTYFLSACYDELLKELGFARVETSEFPTYDDDTQEVEEVKELDEVNNIYKISYRVVPKSLESLKELKAEEINAKRDEAINSGVSFKGKVFQSAERDRNLLSAAISLYSLNNNLPPNFVWIAKDNTQVPMNLQELIELGSLMAEKVNENTIKARNLKNNIKAVTSTQELELIVWE</sequence>
<feature type="domain" description="DUF4376" evidence="1">
    <location>
        <begin position="95"/>
        <end position="199"/>
    </location>
</feature>
<dbReference type="Pfam" id="PF14301">
    <property type="entry name" value="DUF4376"/>
    <property type="match status" value="1"/>
</dbReference>
<dbReference type="InterPro" id="IPR025484">
    <property type="entry name" value="DUF4376"/>
</dbReference>
<evidence type="ECO:0000313" key="3">
    <source>
        <dbReference type="Proteomes" id="UP000029920"/>
    </source>
</evidence>
<reference evidence="2 3" key="1">
    <citation type="journal article" date="2014" name="Genome Announc.">
        <title>Draft genome sequences of eight enterohepatic helicobacter species isolated from both laboratory and wild rodents.</title>
        <authorList>
            <person name="Sheh A."/>
            <person name="Shen Z."/>
            <person name="Fox J.G."/>
        </authorList>
    </citation>
    <scope>NUCLEOTIDE SEQUENCE [LARGE SCALE GENOMIC DNA]</scope>
    <source>
        <strain evidence="2 3">MIT-03-7007</strain>
    </source>
</reference>
<protein>
    <submittedName>
        <fullName evidence="2">DUF4376 domain-containing protein</fullName>
    </submittedName>
</protein>
<dbReference type="Proteomes" id="UP000029920">
    <property type="component" value="Unassembled WGS sequence"/>
</dbReference>
<keyword evidence="3" id="KW-1185">Reference proteome</keyword>
<comment type="caution">
    <text evidence="2">The sequence shown here is derived from an EMBL/GenBank/DDBJ whole genome shotgun (WGS) entry which is preliminary data.</text>
</comment>
<organism evidence="2 3">
    <name type="scientific">Helicobacter apodemus</name>
    <dbReference type="NCBI Taxonomy" id="135569"/>
    <lineage>
        <taxon>Bacteria</taxon>
        <taxon>Pseudomonadati</taxon>
        <taxon>Campylobacterota</taxon>
        <taxon>Epsilonproteobacteria</taxon>
        <taxon>Campylobacterales</taxon>
        <taxon>Helicobacteraceae</taxon>
        <taxon>Helicobacter</taxon>
    </lineage>
</organism>
<evidence type="ECO:0000259" key="1">
    <source>
        <dbReference type="Pfam" id="PF14301"/>
    </source>
</evidence>
<name>A0A4U8UBL6_9HELI</name>
<accession>A0A4U8UBL6</accession>
<gene>
    <name evidence="2" type="ORF">LS72_009380</name>
</gene>
<evidence type="ECO:0000313" key="2">
    <source>
        <dbReference type="EMBL" id="TLE13942.1"/>
    </source>
</evidence>
<dbReference type="RefSeq" id="WP_034555061.1">
    <property type="nucleotide sequence ID" value="NZ_JRPC02000030.1"/>
</dbReference>
<proteinExistence type="predicted"/>
<dbReference type="EMBL" id="JRPC02000030">
    <property type="protein sequence ID" value="TLE13942.1"/>
    <property type="molecule type" value="Genomic_DNA"/>
</dbReference>